<feature type="chain" id="PRO_5040841816" evidence="1">
    <location>
        <begin position="23"/>
        <end position="396"/>
    </location>
</feature>
<name>A0A9X3N5P0_9ACTN</name>
<evidence type="ECO:0000256" key="1">
    <source>
        <dbReference type="SAM" id="SignalP"/>
    </source>
</evidence>
<evidence type="ECO:0000313" key="2">
    <source>
        <dbReference type="EMBL" id="MDA0178704.1"/>
    </source>
</evidence>
<proteinExistence type="predicted"/>
<protein>
    <submittedName>
        <fullName evidence="2">Uncharacterized protein</fullName>
    </submittedName>
</protein>
<dbReference type="AlphaFoldDB" id="A0A9X3N5P0"/>
<sequence>MKLSRSVALAVTAGTLALPAAAAAHPGVYFIDQKVRKAGTTCVMPDMACIETRRQYAVANDGYAKAWTEGNPAATAPATPTATNGAPAGRGLINYKELAGSWRGTITATTPPAQAAATRKSWLQYAPAQTDLQAHATCMGAPWDTEDNRLAWQNDPFYNYIPWQKTSAGIGDEADKWIALIKDKVGVDLTTIADANLPAACVTAGGTYYVADTPSAITNEQIAEAVEHATAPLNTQISTLQSQVDQLTNQVGVLEAAAATQTNATTRVPQLEQALTAVGAQLKDSETARAVLLDRPLLASLSAKKFDQGVAMITGKANTTAKVTMTISSNDAKKLKINRTLATKNAGLGAQGAALVDLALVSKAAKAVDKAKGSLKVTITATSGNETSDVTGTLTR</sequence>
<accession>A0A9X3N5P0</accession>
<organism evidence="2 3">
    <name type="scientific">Solirubrobacter phytolaccae</name>
    <dbReference type="NCBI Taxonomy" id="1404360"/>
    <lineage>
        <taxon>Bacteria</taxon>
        <taxon>Bacillati</taxon>
        <taxon>Actinomycetota</taxon>
        <taxon>Thermoleophilia</taxon>
        <taxon>Solirubrobacterales</taxon>
        <taxon>Solirubrobacteraceae</taxon>
        <taxon>Solirubrobacter</taxon>
    </lineage>
</organism>
<dbReference type="Gene3D" id="1.20.1440.360">
    <property type="match status" value="1"/>
</dbReference>
<keyword evidence="1" id="KW-0732">Signal</keyword>
<comment type="caution">
    <text evidence="2">The sequence shown here is derived from an EMBL/GenBank/DDBJ whole genome shotgun (WGS) entry which is preliminary data.</text>
</comment>
<dbReference type="Proteomes" id="UP001147653">
    <property type="component" value="Unassembled WGS sequence"/>
</dbReference>
<evidence type="ECO:0000313" key="3">
    <source>
        <dbReference type="Proteomes" id="UP001147653"/>
    </source>
</evidence>
<keyword evidence="3" id="KW-1185">Reference proteome</keyword>
<gene>
    <name evidence="2" type="ORF">OJ997_00230</name>
</gene>
<reference evidence="2" key="1">
    <citation type="submission" date="2022-10" db="EMBL/GenBank/DDBJ databases">
        <title>The WGS of Solirubrobacter phytolaccae KCTC 29190.</title>
        <authorList>
            <person name="Jiang Z."/>
        </authorList>
    </citation>
    <scope>NUCLEOTIDE SEQUENCE</scope>
    <source>
        <strain evidence="2">KCTC 29190</strain>
    </source>
</reference>
<dbReference type="EMBL" id="JAPDDP010000001">
    <property type="protein sequence ID" value="MDA0178704.1"/>
    <property type="molecule type" value="Genomic_DNA"/>
</dbReference>
<feature type="signal peptide" evidence="1">
    <location>
        <begin position="1"/>
        <end position="22"/>
    </location>
</feature>
<dbReference type="RefSeq" id="WP_270022960.1">
    <property type="nucleotide sequence ID" value="NZ_JAPDDP010000001.1"/>
</dbReference>